<dbReference type="PROSITE" id="PS00981">
    <property type="entry name" value="G_PROTEIN_RECEP_F3_3"/>
    <property type="match status" value="1"/>
</dbReference>
<keyword evidence="10" id="KW-0325">Glycoprotein</keyword>
<dbReference type="Pfam" id="PF00003">
    <property type="entry name" value="7tm_3"/>
    <property type="match status" value="1"/>
</dbReference>
<feature type="transmembrane region" description="Helical" evidence="12">
    <location>
        <begin position="785"/>
        <end position="807"/>
    </location>
</feature>
<comment type="subcellular location">
    <subcellularLocation>
        <location evidence="1">Cell membrane</location>
        <topology evidence="1">Multi-pass membrane protein</topology>
    </subcellularLocation>
</comment>
<dbReference type="InterPro" id="IPR017979">
    <property type="entry name" value="GPCR_3_CS"/>
</dbReference>
<feature type="domain" description="G-protein coupled receptors family 3 profile" evidence="13">
    <location>
        <begin position="748"/>
        <end position="1012"/>
    </location>
</feature>
<dbReference type="Pfam" id="PF01094">
    <property type="entry name" value="ANF_receptor"/>
    <property type="match status" value="1"/>
</dbReference>
<dbReference type="GO" id="GO:0005886">
    <property type="term" value="C:plasma membrane"/>
    <property type="evidence" value="ECO:0007669"/>
    <property type="project" value="UniProtKB-SubCell"/>
</dbReference>
<keyword evidence="5" id="KW-0732">Signal</keyword>
<proteinExistence type="inferred from homology"/>
<organism evidence="14 15">
    <name type="scientific">Geotrypetes seraphini</name>
    <name type="common">Gaboon caecilian</name>
    <name type="synonym">Caecilia seraphini</name>
    <dbReference type="NCBI Taxonomy" id="260995"/>
    <lineage>
        <taxon>Eukaryota</taxon>
        <taxon>Metazoa</taxon>
        <taxon>Chordata</taxon>
        <taxon>Craniata</taxon>
        <taxon>Vertebrata</taxon>
        <taxon>Euteleostomi</taxon>
        <taxon>Amphibia</taxon>
        <taxon>Gymnophiona</taxon>
        <taxon>Geotrypetes</taxon>
    </lineage>
</organism>
<dbReference type="InterPro" id="IPR011500">
    <property type="entry name" value="GPCR_3_9-Cys_dom"/>
</dbReference>
<dbReference type="InterPro" id="IPR000337">
    <property type="entry name" value="GPCR_3"/>
</dbReference>
<dbReference type="FunFam" id="3.40.50.2300:FF:000016">
    <property type="entry name" value="Taste 1 receptor member 2"/>
    <property type="match status" value="1"/>
</dbReference>
<dbReference type="KEGG" id="gsh:117368622"/>
<feature type="transmembrane region" description="Helical" evidence="12">
    <location>
        <begin position="968"/>
        <end position="990"/>
    </location>
</feature>
<feature type="transmembrane region" description="Helical" evidence="12">
    <location>
        <begin position="907"/>
        <end position="930"/>
    </location>
</feature>
<evidence type="ECO:0000256" key="3">
    <source>
        <dbReference type="ARBA" id="ARBA00022475"/>
    </source>
</evidence>
<evidence type="ECO:0000313" key="14">
    <source>
        <dbReference type="Proteomes" id="UP000515159"/>
    </source>
</evidence>
<dbReference type="PROSITE" id="PS50259">
    <property type="entry name" value="G_PROTEIN_RECEP_F3_4"/>
    <property type="match status" value="1"/>
</dbReference>
<evidence type="ECO:0000256" key="12">
    <source>
        <dbReference type="SAM" id="Phobius"/>
    </source>
</evidence>
<evidence type="ECO:0000256" key="7">
    <source>
        <dbReference type="ARBA" id="ARBA00023040"/>
    </source>
</evidence>
<dbReference type="GO" id="GO:0004930">
    <property type="term" value="F:G protein-coupled receptor activity"/>
    <property type="evidence" value="ECO:0007669"/>
    <property type="project" value="UniProtKB-KW"/>
</dbReference>
<keyword evidence="4 12" id="KW-0812">Transmembrane</keyword>
<feature type="transmembrane region" description="Helical" evidence="12">
    <location>
        <begin position="748"/>
        <end position="773"/>
    </location>
</feature>
<sequence length="1016" mass="114694">MFDVALTVQSIYQQLRWGKPFFKQVNKSTSLRDLVGSESHFLFQVLGITNECLAKTVDRWPEDPNFHTAERFVNTAKVANEKAERVVDFATGITNPAQLKAVNCVLCVVARFRVCHGETGACHCQHSRWRLSSSLSLPSNDGIYKTRQYVQFKEQMRLFGYSVILLLIFPVEEVPAPGCKLELQEVIPFSMDGDFVLGVVSLAHTGVVYPALNFRGRPLPARCKEFQVRYYRDLVAILFAIEEINQDKHLLPNHTLGFWIVDSCTSEVMALQGTLQIVSGGNRVLPNYMSEAHPNLAGILGEIFSSLSEIMARISGVYRIPQISFASQHPMLSDKIQFPSFLRTFPSGFLQPQAFAQLLRHFNWTWVGILSSNIEVTYIVSRKIQQAVEENGGCVAFMEKISDRFPSKRLAKVMGMILQSSASVIVCNCYDMHLKPFLELLSRHNVTGIVWVFSIDLTINPYLFTKESWRLFNGSLVFTGFTTDMPHFIDFFYNIRPSAYPKDTFTKLFWEKAFECQWEGQNVTHTVTGENVICTGEEDLKALDLPLFRLNDLSIAYHAYLAVYAYAHALYNMTLDRSKDDTFGTTTDMRNIKPWQVLHYLRSVHFSTEFEENVFFDANGDVPAIFDIMNIQILPDDTSKLVKVGIYDSRKSPGEELFLNITAIRWNQNYNQIPVSVCSVSCPVGYRKSARLGQPSCCFDCVPCSSGQIANETDTGKCRKCPEDQWPNESRDKCIPKIIEFLSYQEPLGVALAVVALILSVTTALILAIFFRFQNTPVVKANNRGLSYLLLCSLILCFLCSLTFIGLPAKLTCMIRQPAFGLTFTISVSCILAKTVTVVIAFKAIDPHNHLRRWIGQSISYFTAVLCSLIQLLICLYWISNHPSLPENSSRSGSGKMIIECNDGSTILFYCMLGYVGFLAIISFIVAFLARTLPDSFNEAKFITFSMLVFVSVWLSFIPAYLSTHGKYMVAVEIFAILSSAAGLLFLIFFPKCYIILLRPEMNTKEHLVGKTITRK</sequence>
<dbReference type="PRINTS" id="PR01535">
    <property type="entry name" value="VOMERONASL2R"/>
</dbReference>
<dbReference type="OrthoDB" id="5984008at2759"/>
<dbReference type="PANTHER" id="PTHR24061">
    <property type="entry name" value="CALCIUM-SENSING RECEPTOR-RELATED"/>
    <property type="match status" value="1"/>
</dbReference>
<dbReference type="PANTHER" id="PTHR24061:SF599">
    <property type="entry name" value="G-PROTEIN COUPLED RECEPTORS FAMILY 3 PROFILE DOMAIN-CONTAINING PROTEIN"/>
    <property type="match status" value="1"/>
</dbReference>
<evidence type="ECO:0000256" key="6">
    <source>
        <dbReference type="ARBA" id="ARBA00022989"/>
    </source>
</evidence>
<dbReference type="PRINTS" id="PR00248">
    <property type="entry name" value="GPCRMGR"/>
</dbReference>
<dbReference type="SUPFAM" id="SSF53822">
    <property type="entry name" value="Periplasmic binding protein-like I"/>
    <property type="match status" value="1"/>
</dbReference>
<feature type="transmembrane region" description="Helical" evidence="12">
    <location>
        <begin position="819"/>
        <end position="842"/>
    </location>
</feature>
<dbReference type="FunFam" id="2.10.50.30:FF:000002">
    <property type="entry name" value="Vomeronasal 2 receptor, h1"/>
    <property type="match status" value="1"/>
</dbReference>
<evidence type="ECO:0000256" key="11">
    <source>
        <dbReference type="ARBA" id="ARBA00023224"/>
    </source>
</evidence>
<name>A0A6P8SIF1_GEOSA</name>
<evidence type="ECO:0000256" key="2">
    <source>
        <dbReference type="ARBA" id="ARBA00007242"/>
    </source>
</evidence>
<keyword evidence="6 12" id="KW-1133">Transmembrane helix</keyword>
<dbReference type="Pfam" id="PF07562">
    <property type="entry name" value="NCD3G"/>
    <property type="match status" value="1"/>
</dbReference>
<dbReference type="InterPro" id="IPR000068">
    <property type="entry name" value="GPCR_3_Ca_sens_rcpt-rel"/>
</dbReference>
<dbReference type="CDD" id="cd06365">
    <property type="entry name" value="PBP1_pheromone_receptor"/>
    <property type="match status" value="1"/>
</dbReference>
<feature type="transmembrane region" description="Helical" evidence="12">
    <location>
        <begin position="854"/>
        <end position="879"/>
    </location>
</feature>
<dbReference type="InterPro" id="IPR004073">
    <property type="entry name" value="GPCR_3_vmron_rcpt_2"/>
</dbReference>
<dbReference type="InterPro" id="IPR017978">
    <property type="entry name" value="GPCR_3_C"/>
</dbReference>
<dbReference type="Gene3D" id="3.40.50.2300">
    <property type="match status" value="2"/>
</dbReference>
<evidence type="ECO:0000259" key="13">
    <source>
        <dbReference type="PROSITE" id="PS50259"/>
    </source>
</evidence>
<dbReference type="InterPro" id="IPR001828">
    <property type="entry name" value="ANF_lig-bd_rcpt"/>
</dbReference>
<keyword evidence="9" id="KW-0675">Receptor</keyword>
<comment type="similarity">
    <text evidence="2">Belongs to the G-protein coupled receptor 3 family.</text>
</comment>
<keyword evidence="14" id="KW-1185">Reference proteome</keyword>
<dbReference type="AlphaFoldDB" id="A0A6P8SIF1"/>
<evidence type="ECO:0000256" key="10">
    <source>
        <dbReference type="ARBA" id="ARBA00023180"/>
    </source>
</evidence>
<keyword evidence="11" id="KW-0807">Transducer</keyword>
<keyword evidence="8 12" id="KW-0472">Membrane</keyword>
<dbReference type="Gene3D" id="2.10.50.30">
    <property type="entry name" value="GPCR, family 3, nine cysteines domain"/>
    <property type="match status" value="1"/>
</dbReference>
<keyword evidence="3" id="KW-1003">Cell membrane</keyword>
<dbReference type="InParanoid" id="A0A6P8SIF1"/>
<dbReference type="InterPro" id="IPR038550">
    <property type="entry name" value="GPCR_3_9-Cys_sf"/>
</dbReference>
<evidence type="ECO:0000256" key="5">
    <source>
        <dbReference type="ARBA" id="ARBA00022729"/>
    </source>
</evidence>
<accession>A0A6P8SIF1</accession>
<evidence type="ECO:0000256" key="1">
    <source>
        <dbReference type="ARBA" id="ARBA00004651"/>
    </source>
</evidence>
<evidence type="ECO:0000256" key="4">
    <source>
        <dbReference type="ARBA" id="ARBA00022692"/>
    </source>
</evidence>
<gene>
    <name evidence="15" type="primary">LOC117368622</name>
</gene>
<keyword evidence="7" id="KW-0297">G-protein coupled receptor</keyword>
<dbReference type="Proteomes" id="UP000515159">
    <property type="component" value="Chromosome 10"/>
</dbReference>
<evidence type="ECO:0000256" key="9">
    <source>
        <dbReference type="ARBA" id="ARBA00023170"/>
    </source>
</evidence>
<evidence type="ECO:0000313" key="15">
    <source>
        <dbReference type="RefSeq" id="XP_033818242.1"/>
    </source>
</evidence>
<feature type="transmembrane region" description="Helical" evidence="12">
    <location>
        <begin position="942"/>
        <end position="962"/>
    </location>
</feature>
<evidence type="ECO:0000256" key="8">
    <source>
        <dbReference type="ARBA" id="ARBA00023136"/>
    </source>
</evidence>
<dbReference type="InterPro" id="IPR028082">
    <property type="entry name" value="Peripla_BP_I"/>
</dbReference>
<dbReference type="CDD" id="cd15283">
    <property type="entry name" value="7tmC_V2R_pheromone"/>
    <property type="match status" value="1"/>
</dbReference>
<reference evidence="15" key="1">
    <citation type="submission" date="2025-08" db="UniProtKB">
        <authorList>
            <consortium name="RefSeq"/>
        </authorList>
    </citation>
    <scope>IDENTIFICATION</scope>
</reference>
<protein>
    <submittedName>
        <fullName evidence="15">Vomeronasal type-2 receptor 26-like</fullName>
    </submittedName>
</protein>
<dbReference type="GeneID" id="117368622"/>
<dbReference type="RefSeq" id="XP_033818242.1">
    <property type="nucleotide sequence ID" value="XM_033962351.1"/>
</dbReference>